<proteinExistence type="predicted"/>
<name>A0ABS6YDA2_9BACT</name>
<organism evidence="1 2">
    <name type="scientific">Hoylesella nanceiensis</name>
    <dbReference type="NCBI Taxonomy" id="425941"/>
    <lineage>
        <taxon>Bacteria</taxon>
        <taxon>Pseudomonadati</taxon>
        <taxon>Bacteroidota</taxon>
        <taxon>Bacteroidia</taxon>
        <taxon>Bacteroidales</taxon>
        <taxon>Prevotellaceae</taxon>
        <taxon>Hoylesella</taxon>
    </lineage>
</organism>
<sequence>MANSNQYEAEVRRKFSDVSDDAVRYVTDDALKDPLIGGIMVQVAIGTT</sequence>
<comment type="caution">
    <text evidence="1">The sequence shown here is derived from an EMBL/GenBank/DDBJ whole genome shotgun (WGS) entry which is preliminary data.</text>
</comment>
<keyword evidence="2" id="KW-1185">Reference proteome</keyword>
<dbReference type="Proteomes" id="UP000788426">
    <property type="component" value="Unassembled WGS sequence"/>
</dbReference>
<protein>
    <submittedName>
        <fullName evidence="1">Uncharacterized protein</fullName>
    </submittedName>
</protein>
<evidence type="ECO:0000313" key="2">
    <source>
        <dbReference type="Proteomes" id="UP000788426"/>
    </source>
</evidence>
<reference evidence="1 2" key="1">
    <citation type="submission" date="2021-07" db="EMBL/GenBank/DDBJ databases">
        <title>Genomic diversity and antimicrobial resistance of Prevotella spp. isolated from chronic lung disease airways.</title>
        <authorList>
            <person name="Webb K.A."/>
            <person name="Olagoke O.S."/>
            <person name="Baird T."/>
            <person name="Neill J."/>
            <person name="Pham A."/>
            <person name="Wells T.J."/>
            <person name="Ramsay K.A."/>
            <person name="Bell S.C."/>
            <person name="Sarovich D.S."/>
            <person name="Price E.P."/>
        </authorList>
    </citation>
    <scope>NUCLEOTIDE SEQUENCE [LARGE SCALE GENOMIC DNA]</scope>
    <source>
        <strain evidence="1 2">SCHI0011.S.12</strain>
    </source>
</reference>
<dbReference type="EMBL" id="JAHXCT010000004">
    <property type="protein sequence ID" value="MBW4769541.1"/>
    <property type="molecule type" value="Genomic_DNA"/>
</dbReference>
<accession>A0ABS6YDA2</accession>
<gene>
    <name evidence="1" type="ORF">KZO38_07165</name>
</gene>
<evidence type="ECO:0000313" key="1">
    <source>
        <dbReference type="EMBL" id="MBW4769541.1"/>
    </source>
</evidence>
<dbReference type="RefSeq" id="WP_219481449.1">
    <property type="nucleotide sequence ID" value="NZ_JAHXCT010000004.1"/>
</dbReference>